<dbReference type="SUPFAM" id="SSF52540">
    <property type="entry name" value="P-loop containing nucleoside triphosphate hydrolases"/>
    <property type="match status" value="1"/>
</dbReference>
<proteinExistence type="predicted"/>
<dbReference type="Gene3D" id="3.40.50.300">
    <property type="entry name" value="P-loop containing nucleotide triphosphate hydrolases"/>
    <property type="match status" value="2"/>
</dbReference>
<dbReference type="AlphaFoldDB" id="A0A0F7ZW46"/>
<dbReference type="Pfam" id="PF13087">
    <property type="entry name" value="AAA_12"/>
    <property type="match status" value="1"/>
</dbReference>
<sequence length="825" mass="93526">MRKLHREMKALPEFSHCLYILCDSHGLQLLVKDIVESKRWMPVLGKANFLINFFKKAKLQLARLRAHQRDCYIRHKAFITAAITRWGTQLAAVKSVFDNKEALRAFARDPAVLNGTKRTLMKEEDHDTQSSLDQVISYINDIEFWTNLEMLFKILHPIGAAQASSERDRANLSEVIPHTAKRRFELQIDDIHYMAFALDPATTDPKHKMLTTEIVGRAHRFLEATACKEEYGRMFREFCQFRAREGSLFCPGSHMYKAATESTPRGQHILDCWRYLHSMDVSLAALAKRILGALANSVPSERSFSSTNYLHSRIRNRLAVASTNMLTFIYMNSRVLRRLEAAQETLLKSTNGPSWETADLETLLKLEDDFQDCIVVATSIRARVGRDVELRCLQQADIVGVTTTGLARNLDLLRRLHCKVMLCEEAGEVLEAHILTALLPSLQHAILIGDHLQLRPQIQNYELQSSNPRGAQYSLDMSLFERLVQPVRPSDAHIPFSVLDTQRRMHPDISELVRATLYPSLLDSESVRHYPQDVGMRDRLFWFHHEQLEAAAANLDPLNKSHVNEFEVEMTTALVSHLVRQGEYSQGDIAVITPYLGQLHRLRRRMESMFEICLNDRDTEDLVNLETGDAIARAPFRPLVQKSSLLKSIRVATVDNFQGEEAKVIIISIVRSNPQQRCGFLSTSNRINVLLSRAKHGMYIIGNANTCKNVSMCVLAIQTLQSPYPIPIIFFNFLPRAAAIFHVTSGFAAVIRAWANAIRTSFTMQSNASRDVQGPSKAASIPARYLAETPVKRSALSVWTALISLSHVVTDFQRQSAGKLRILHP</sequence>
<dbReference type="OrthoDB" id="2423195at2759"/>
<dbReference type="GO" id="GO:0004386">
    <property type="term" value="F:helicase activity"/>
    <property type="evidence" value="ECO:0007669"/>
    <property type="project" value="InterPro"/>
</dbReference>
<name>A0A0F7ZW46_9HYPO</name>
<reference evidence="4 5" key="1">
    <citation type="journal article" date="2014" name="Genome Biol. Evol.">
        <title>Comparative genomics and transcriptomics analyses reveal divergent lifestyle features of nematode endoparasitic fungus Hirsutella minnesotensis.</title>
        <authorList>
            <person name="Lai Y."/>
            <person name="Liu K."/>
            <person name="Zhang X."/>
            <person name="Zhang X."/>
            <person name="Li K."/>
            <person name="Wang N."/>
            <person name="Shu C."/>
            <person name="Wu Y."/>
            <person name="Wang C."/>
            <person name="Bushley K.E."/>
            <person name="Xiang M."/>
            <person name="Liu X."/>
        </authorList>
    </citation>
    <scope>NUCLEOTIDE SEQUENCE [LARGE SCALE GENOMIC DNA]</scope>
    <source>
        <strain evidence="4 5">3608</strain>
    </source>
</reference>
<dbReference type="PANTHER" id="PTHR10887">
    <property type="entry name" value="DNA2/NAM7 HELICASE FAMILY"/>
    <property type="match status" value="1"/>
</dbReference>
<accession>A0A0F7ZW46</accession>
<feature type="domain" description="DNA2/NAM7 helicase helicase" evidence="2">
    <location>
        <begin position="386"/>
        <end position="458"/>
    </location>
</feature>
<dbReference type="Proteomes" id="UP000054481">
    <property type="component" value="Unassembled WGS sequence"/>
</dbReference>
<keyword evidence="1" id="KW-0347">Helicase</keyword>
<keyword evidence="1" id="KW-0067">ATP-binding</keyword>
<evidence type="ECO:0000313" key="4">
    <source>
        <dbReference type="EMBL" id="KJZ68337.1"/>
    </source>
</evidence>
<evidence type="ECO:0000256" key="1">
    <source>
        <dbReference type="ARBA" id="ARBA00022806"/>
    </source>
</evidence>
<dbReference type="GO" id="GO:0031048">
    <property type="term" value="P:regulatory ncRNA-mediated heterochromatin formation"/>
    <property type="evidence" value="ECO:0007669"/>
    <property type="project" value="TreeGrafter"/>
</dbReference>
<dbReference type="InterPro" id="IPR041677">
    <property type="entry name" value="DNA2/NAM7_AAA_11"/>
</dbReference>
<dbReference type="InterPro" id="IPR012337">
    <property type="entry name" value="RNaseH-like_sf"/>
</dbReference>
<gene>
    <name evidence="4" type="ORF">HIM_12270</name>
</gene>
<evidence type="ECO:0000259" key="2">
    <source>
        <dbReference type="Pfam" id="PF13086"/>
    </source>
</evidence>
<keyword evidence="1" id="KW-0378">Hydrolase</keyword>
<organism evidence="4 5">
    <name type="scientific">Hirsutella minnesotensis 3608</name>
    <dbReference type="NCBI Taxonomy" id="1043627"/>
    <lineage>
        <taxon>Eukaryota</taxon>
        <taxon>Fungi</taxon>
        <taxon>Dikarya</taxon>
        <taxon>Ascomycota</taxon>
        <taxon>Pezizomycotina</taxon>
        <taxon>Sordariomycetes</taxon>
        <taxon>Hypocreomycetidae</taxon>
        <taxon>Hypocreales</taxon>
        <taxon>Ophiocordycipitaceae</taxon>
        <taxon>Hirsutella</taxon>
    </lineage>
</organism>
<dbReference type="CDD" id="cd18808">
    <property type="entry name" value="SF1_C_Upf1"/>
    <property type="match status" value="1"/>
</dbReference>
<dbReference type="EMBL" id="KQ030926">
    <property type="protein sequence ID" value="KJZ68337.1"/>
    <property type="molecule type" value="Genomic_DNA"/>
</dbReference>
<evidence type="ECO:0000313" key="5">
    <source>
        <dbReference type="Proteomes" id="UP000054481"/>
    </source>
</evidence>
<dbReference type="PANTHER" id="PTHR10887:SF445">
    <property type="entry name" value="NFX1-TYPE ZINC FINGER-CONTAINING PROTEIN 1"/>
    <property type="match status" value="1"/>
</dbReference>
<evidence type="ECO:0008006" key="6">
    <source>
        <dbReference type="Google" id="ProtNLM"/>
    </source>
</evidence>
<keyword evidence="1" id="KW-0547">Nucleotide-binding</keyword>
<evidence type="ECO:0000259" key="3">
    <source>
        <dbReference type="Pfam" id="PF13087"/>
    </source>
</evidence>
<keyword evidence="5" id="KW-1185">Reference proteome</keyword>
<dbReference type="SUPFAM" id="SSF53098">
    <property type="entry name" value="Ribonuclease H-like"/>
    <property type="match status" value="1"/>
</dbReference>
<dbReference type="InterPro" id="IPR041679">
    <property type="entry name" value="DNA2/NAM7-like_C"/>
</dbReference>
<dbReference type="InterPro" id="IPR027417">
    <property type="entry name" value="P-loop_NTPase"/>
</dbReference>
<dbReference type="FunFam" id="3.40.50.300:FF:001660">
    <property type="entry name" value="NF-X1 finger and helicase protein, putative"/>
    <property type="match status" value="1"/>
</dbReference>
<feature type="domain" description="DNA2/NAM7 helicase-like C-terminal" evidence="3">
    <location>
        <begin position="475"/>
        <end position="704"/>
    </location>
</feature>
<dbReference type="InterPro" id="IPR045055">
    <property type="entry name" value="DNA2/NAM7-like"/>
</dbReference>
<protein>
    <recommendedName>
        <fullName evidence="6">DNA2/NAM7 helicase-like C-terminal domain-containing protein</fullName>
    </recommendedName>
</protein>
<dbReference type="Pfam" id="PF13086">
    <property type="entry name" value="AAA_11"/>
    <property type="match status" value="1"/>
</dbReference>
<dbReference type="InterPro" id="IPR047187">
    <property type="entry name" value="SF1_C_Upf1"/>
</dbReference>
<dbReference type="GO" id="GO:0031380">
    <property type="term" value="C:nuclear RNA-directed RNA polymerase complex"/>
    <property type="evidence" value="ECO:0007669"/>
    <property type="project" value="TreeGrafter"/>
</dbReference>